<evidence type="ECO:0000313" key="2">
    <source>
        <dbReference type="Proteomes" id="UP000092876"/>
    </source>
</evidence>
<dbReference type="Proteomes" id="UP000092876">
    <property type="component" value="Unassembled WGS sequence"/>
</dbReference>
<dbReference type="EMBL" id="FLQP01000013">
    <property type="protein sequence ID" value="SBS61868.1"/>
    <property type="molecule type" value="Genomic_DNA"/>
</dbReference>
<dbReference type="RefSeq" id="WP_167351942.1">
    <property type="nucleotide sequence ID" value="NZ_AP025461.1"/>
</dbReference>
<sequence>MLFDSKEELYEYLSHSDLFGLDSEYSYRSRILVEKFSARGLDLNRWWVMTGHDWTCPCCKRNKEKLVRLNKHNYLTGHLHEHHDHMSDYVEQKFTEISESMETVVADRMAERFIKRTAFALTAYDRTVICSDCNSSDGDAKKELCLPKEFSFSPNEISSFIHVVPNKKHIINKEKAMLAWQQCEPMFKARQRLVSEIASLAATNTHWYQPSEQTSRYIESCAENKMKVWGINKMGVLPHEQVLYSTNKFSGNSDSWRRNREFKYLNPPTEGQVAHLAAVRGQNWNEASLNWFCEGCGRSKFQCVRKSNKGEWSFNYYVSKEMFHEGGQSTRHTICSDCGDTLKHLGKEAKDIADVDYIIGSSIITLEELRSIIQVYPHSKHMINNVIADNLLPTLVLRAKKI</sequence>
<gene>
    <name evidence="1" type="ORF">VAT7223_00873</name>
</gene>
<organism evidence="1 2">
    <name type="scientific">Vibrio atlanticus</name>
    <dbReference type="NCBI Taxonomy" id="693153"/>
    <lineage>
        <taxon>Bacteria</taxon>
        <taxon>Pseudomonadati</taxon>
        <taxon>Pseudomonadota</taxon>
        <taxon>Gammaproteobacteria</taxon>
        <taxon>Vibrionales</taxon>
        <taxon>Vibrionaceae</taxon>
        <taxon>Vibrio</taxon>
    </lineage>
</organism>
<proteinExistence type="predicted"/>
<protein>
    <submittedName>
        <fullName evidence="1">Uncharacterized protein</fullName>
    </submittedName>
</protein>
<dbReference type="AlphaFoldDB" id="A0A1C3IKJ9"/>
<evidence type="ECO:0000313" key="1">
    <source>
        <dbReference type="EMBL" id="SBS61868.1"/>
    </source>
</evidence>
<name>A0A1C3IKJ9_9VIBR</name>
<dbReference type="GeneID" id="94235632"/>
<accession>A0A1C3IKJ9</accession>
<reference evidence="2" key="1">
    <citation type="submission" date="2016-06" db="EMBL/GenBank/DDBJ databases">
        <authorList>
            <person name="Rodrigo-Torres Lidia"/>
            <person name="Arahal R.David."/>
        </authorList>
    </citation>
    <scope>NUCLEOTIDE SEQUENCE [LARGE SCALE GENOMIC DNA]</scope>
    <source>
        <strain evidence="2">CECT 7223</strain>
    </source>
</reference>